<evidence type="ECO:0000313" key="6">
    <source>
        <dbReference type="Proteomes" id="UP000182944"/>
    </source>
</evidence>
<proteinExistence type="predicted"/>
<keyword evidence="2" id="KW-0238">DNA-binding</keyword>
<dbReference type="SUPFAM" id="SSF51306">
    <property type="entry name" value="LexA/Signal peptidase"/>
    <property type="match status" value="1"/>
</dbReference>
<dbReference type="Pfam" id="PF00717">
    <property type="entry name" value="Peptidase_S24"/>
    <property type="match status" value="1"/>
</dbReference>
<keyword evidence="3" id="KW-0804">Transcription</keyword>
<protein>
    <submittedName>
        <fullName evidence="5">Peptidase S24-like</fullName>
    </submittedName>
</protein>
<dbReference type="GO" id="GO:0003677">
    <property type="term" value="F:DNA binding"/>
    <property type="evidence" value="ECO:0007669"/>
    <property type="project" value="UniProtKB-KW"/>
</dbReference>
<name>A0A1H2SL48_9RHOB</name>
<gene>
    <name evidence="5" type="ORF">SAMN05444276_101664</name>
</gene>
<evidence type="ECO:0000259" key="4">
    <source>
        <dbReference type="Pfam" id="PF00717"/>
    </source>
</evidence>
<feature type="domain" description="Peptidase S24/S26A/S26B/S26C" evidence="4">
    <location>
        <begin position="8"/>
        <end position="127"/>
    </location>
</feature>
<dbReference type="PANTHER" id="PTHR40661:SF3">
    <property type="entry name" value="FELS-1 PROPHAGE TRANSCRIPTIONAL REGULATOR"/>
    <property type="match status" value="1"/>
</dbReference>
<dbReference type="AlphaFoldDB" id="A0A1H2SL48"/>
<keyword evidence="6" id="KW-1185">Reference proteome</keyword>
<dbReference type="STRING" id="1545044.SAMN05444276_101664"/>
<evidence type="ECO:0000256" key="2">
    <source>
        <dbReference type="ARBA" id="ARBA00023125"/>
    </source>
</evidence>
<dbReference type="Proteomes" id="UP000182944">
    <property type="component" value="Unassembled WGS sequence"/>
</dbReference>
<reference evidence="6" key="1">
    <citation type="submission" date="2016-10" db="EMBL/GenBank/DDBJ databases">
        <authorList>
            <person name="Varghese N."/>
            <person name="Submissions S."/>
        </authorList>
    </citation>
    <scope>NUCLEOTIDE SEQUENCE [LARGE SCALE GENOMIC DNA]</scope>
    <source>
        <strain evidence="6">DSM 29303</strain>
    </source>
</reference>
<dbReference type="Gene3D" id="2.10.109.10">
    <property type="entry name" value="Umud Fragment, subunit A"/>
    <property type="match status" value="1"/>
</dbReference>
<dbReference type="InterPro" id="IPR039418">
    <property type="entry name" value="LexA-like"/>
</dbReference>
<sequence length="133" mass="14561">MPRYDVALSAGHGAFIERAEQLDSIPFTAEFFARRLGRGPKGLAIVDARGDSMEPTISDRDLVMIDTTDTQLAPAIWAFTLDDSVLVKRLQPMQAGAVQVASDNPAYAPFMIDRAESDGFHLIGRVVWVGRVL</sequence>
<evidence type="ECO:0000256" key="3">
    <source>
        <dbReference type="ARBA" id="ARBA00023163"/>
    </source>
</evidence>
<evidence type="ECO:0000256" key="1">
    <source>
        <dbReference type="ARBA" id="ARBA00023015"/>
    </source>
</evidence>
<dbReference type="EMBL" id="FNNA01000001">
    <property type="protein sequence ID" value="SDW32351.1"/>
    <property type="molecule type" value="Genomic_DNA"/>
</dbReference>
<dbReference type="InterPro" id="IPR015927">
    <property type="entry name" value="Peptidase_S24_S26A/B/C"/>
</dbReference>
<organism evidence="5 6">
    <name type="scientific">Paracoccus sanguinis</name>
    <dbReference type="NCBI Taxonomy" id="1545044"/>
    <lineage>
        <taxon>Bacteria</taxon>
        <taxon>Pseudomonadati</taxon>
        <taxon>Pseudomonadota</taxon>
        <taxon>Alphaproteobacteria</taxon>
        <taxon>Rhodobacterales</taxon>
        <taxon>Paracoccaceae</taxon>
        <taxon>Paracoccus</taxon>
    </lineage>
</organism>
<evidence type="ECO:0000313" key="5">
    <source>
        <dbReference type="EMBL" id="SDW32351.1"/>
    </source>
</evidence>
<dbReference type="PANTHER" id="PTHR40661">
    <property type="match status" value="1"/>
</dbReference>
<keyword evidence="1" id="KW-0805">Transcription regulation</keyword>
<dbReference type="CDD" id="cd06529">
    <property type="entry name" value="S24_LexA-like"/>
    <property type="match status" value="1"/>
</dbReference>
<accession>A0A1H2SL48</accession>
<dbReference type="InterPro" id="IPR036286">
    <property type="entry name" value="LexA/Signal_pep-like_sf"/>
</dbReference>